<dbReference type="EMBL" id="CP001614">
    <property type="protein sequence ID" value="ACR14705.1"/>
    <property type="molecule type" value="Genomic_DNA"/>
</dbReference>
<dbReference type="GO" id="GO:0006950">
    <property type="term" value="P:response to stress"/>
    <property type="evidence" value="ECO:0007669"/>
    <property type="project" value="UniProtKB-ARBA"/>
</dbReference>
<keyword evidence="7" id="KW-1185">Reference proteome</keyword>
<accession>C5BRP2</accession>
<dbReference type="PANTHER" id="PTHR30522">
    <property type="entry name" value="NUCLEOSIDE TRIPHOSPHATE PYROPHOSPHOHYDROLASE"/>
    <property type="match status" value="1"/>
</dbReference>
<feature type="domain" description="NTP pyrophosphohydrolase MazG-like" evidence="5">
    <location>
        <begin position="177"/>
        <end position="236"/>
    </location>
</feature>
<dbReference type="GO" id="GO:0046081">
    <property type="term" value="P:dUTP catabolic process"/>
    <property type="evidence" value="ECO:0007669"/>
    <property type="project" value="TreeGrafter"/>
</dbReference>
<comment type="catalytic activity">
    <reaction evidence="1">
        <text>ATP + H2O = AMP + diphosphate + H(+)</text>
        <dbReference type="Rhea" id="RHEA:14245"/>
        <dbReference type="ChEBI" id="CHEBI:15377"/>
        <dbReference type="ChEBI" id="CHEBI:15378"/>
        <dbReference type="ChEBI" id="CHEBI:30616"/>
        <dbReference type="ChEBI" id="CHEBI:33019"/>
        <dbReference type="ChEBI" id="CHEBI:456215"/>
        <dbReference type="EC" id="3.6.1.8"/>
    </reaction>
</comment>
<proteinExistence type="inferred from homology"/>
<dbReference type="GO" id="GO:0046076">
    <property type="term" value="P:dTTP catabolic process"/>
    <property type="evidence" value="ECO:0007669"/>
    <property type="project" value="TreeGrafter"/>
</dbReference>
<dbReference type="CDD" id="cd11529">
    <property type="entry name" value="NTP-PPase_MazG_Cterm"/>
    <property type="match status" value="1"/>
</dbReference>
<dbReference type="GO" id="GO:0047693">
    <property type="term" value="F:ATP diphosphatase activity"/>
    <property type="evidence" value="ECO:0007669"/>
    <property type="project" value="UniProtKB-EC"/>
</dbReference>
<dbReference type="NCBIfam" id="TIGR00444">
    <property type="entry name" value="mazG"/>
    <property type="match status" value="1"/>
</dbReference>
<dbReference type="AlphaFoldDB" id="C5BRP2"/>
<dbReference type="KEGG" id="ttu:TERTU_1194"/>
<dbReference type="eggNOG" id="COG3956">
    <property type="taxonomic scope" value="Bacteria"/>
</dbReference>
<evidence type="ECO:0000256" key="2">
    <source>
        <dbReference type="ARBA" id="ARBA00061115"/>
    </source>
</evidence>
<dbReference type="RefSeq" id="WP_015820819.1">
    <property type="nucleotide sequence ID" value="NC_012997.1"/>
</dbReference>
<evidence type="ECO:0000313" key="7">
    <source>
        <dbReference type="Proteomes" id="UP000009080"/>
    </source>
</evidence>
<feature type="domain" description="NTP pyrophosphohydrolase MazG-like" evidence="5">
    <location>
        <begin position="30"/>
        <end position="103"/>
    </location>
</feature>
<dbReference type="EC" id="3.6.1.8" evidence="3"/>
<dbReference type="GO" id="GO:0046052">
    <property type="term" value="P:UTP catabolic process"/>
    <property type="evidence" value="ECO:0007669"/>
    <property type="project" value="TreeGrafter"/>
</dbReference>
<name>C5BRP2_TERTT</name>
<dbReference type="InterPro" id="IPR048011">
    <property type="entry name" value="NTP-PPase_MazG-like_C"/>
</dbReference>
<organism evidence="6 7">
    <name type="scientific">Teredinibacter turnerae (strain ATCC 39867 / T7901)</name>
    <dbReference type="NCBI Taxonomy" id="377629"/>
    <lineage>
        <taxon>Bacteria</taxon>
        <taxon>Pseudomonadati</taxon>
        <taxon>Pseudomonadota</taxon>
        <taxon>Gammaproteobacteria</taxon>
        <taxon>Cellvibrionales</taxon>
        <taxon>Cellvibrionaceae</taxon>
        <taxon>Teredinibacter</taxon>
    </lineage>
</organism>
<dbReference type="FunFam" id="1.10.287.1080:FF:000003">
    <property type="entry name" value="Nucleoside triphosphate pyrophosphohydrolase"/>
    <property type="match status" value="1"/>
</dbReference>
<dbReference type="Proteomes" id="UP000009080">
    <property type="component" value="Chromosome"/>
</dbReference>
<dbReference type="InterPro" id="IPR011551">
    <property type="entry name" value="NTP_PyrPHydrolase_MazG"/>
</dbReference>
<dbReference type="OrthoDB" id="9808939at2"/>
<evidence type="ECO:0000256" key="4">
    <source>
        <dbReference type="ARBA" id="ARBA00074799"/>
    </source>
</evidence>
<evidence type="ECO:0000313" key="6">
    <source>
        <dbReference type="EMBL" id="ACR14705.1"/>
    </source>
</evidence>
<dbReference type="GO" id="GO:0046047">
    <property type="term" value="P:TTP catabolic process"/>
    <property type="evidence" value="ECO:0007669"/>
    <property type="project" value="TreeGrafter"/>
</dbReference>
<dbReference type="InterPro" id="IPR048015">
    <property type="entry name" value="NTP-PPase_MazG-like_N"/>
</dbReference>
<dbReference type="FunFam" id="1.10.287.1080:FF:000001">
    <property type="entry name" value="Nucleoside triphosphate pyrophosphohydrolase"/>
    <property type="match status" value="1"/>
</dbReference>
<protein>
    <recommendedName>
        <fullName evidence="4">Nucleoside triphosphate pyrophosphohydrolase</fullName>
        <ecNumber evidence="3">3.6.1.8</ecNumber>
    </recommendedName>
</protein>
<dbReference type="GO" id="GO:0046061">
    <property type="term" value="P:dATP catabolic process"/>
    <property type="evidence" value="ECO:0007669"/>
    <property type="project" value="TreeGrafter"/>
</dbReference>
<dbReference type="Pfam" id="PF03819">
    <property type="entry name" value="MazG"/>
    <property type="match status" value="2"/>
</dbReference>
<evidence type="ECO:0000256" key="3">
    <source>
        <dbReference type="ARBA" id="ARBA00066372"/>
    </source>
</evidence>
<sequence>MPQKYTLSDLIHLMARLREPDTGCPWDLAQTYRTITASTIEEAYEVVDAIDRDDYEHLKEELGDLLFQVVFYSQLASEEGRWDFDDVASAITSKLVRRHPHVFPDGTLASRRSSVAEPEQATIKQNWEAIKQQERAEKGKLGLLDDVPRALPAVIRAEKLQKRVAKVGFDWPDHAGVIDKIREELAEVEQAIASKDAAHIEEELGDLLFTCVNLTRHCRISSEQALRAANQKFENRFAALEADLGAQGLSPEEASEAQLESAWERVKRIEKGAK</sequence>
<evidence type="ECO:0000259" key="5">
    <source>
        <dbReference type="Pfam" id="PF03819"/>
    </source>
</evidence>
<evidence type="ECO:0000256" key="1">
    <source>
        <dbReference type="ARBA" id="ARBA00052141"/>
    </source>
</evidence>
<dbReference type="PANTHER" id="PTHR30522:SF0">
    <property type="entry name" value="NUCLEOSIDE TRIPHOSPHATE PYROPHOSPHOHYDROLASE"/>
    <property type="match status" value="1"/>
</dbReference>
<dbReference type="STRING" id="377629.TERTU_1194"/>
<reference evidence="6 7" key="1">
    <citation type="journal article" date="2009" name="PLoS ONE">
        <title>The complete genome of Teredinibacter turnerae T7901: an intracellular endosymbiont of marine wood-boring bivalves (shipworms).</title>
        <authorList>
            <person name="Yang J.C."/>
            <person name="Madupu R."/>
            <person name="Durkin A.S."/>
            <person name="Ekborg N.A."/>
            <person name="Pedamallu C.S."/>
            <person name="Hostetler J.B."/>
            <person name="Radune D."/>
            <person name="Toms B.S."/>
            <person name="Henrissat B."/>
            <person name="Coutinho P.M."/>
            <person name="Schwarz S."/>
            <person name="Field L."/>
            <person name="Trindade-Silva A.E."/>
            <person name="Soares C.A.G."/>
            <person name="Elshahawi S."/>
            <person name="Hanora A."/>
            <person name="Schmidt E.W."/>
            <person name="Haygood M.G."/>
            <person name="Posfai J."/>
            <person name="Benner J."/>
            <person name="Madinger C."/>
            <person name="Nove J."/>
            <person name="Anton B."/>
            <person name="Chaudhary K."/>
            <person name="Foster J."/>
            <person name="Holman A."/>
            <person name="Kumar S."/>
            <person name="Lessard P.A."/>
            <person name="Luyten Y.A."/>
            <person name="Slatko B."/>
            <person name="Wood N."/>
            <person name="Wu B."/>
            <person name="Teplitski M."/>
            <person name="Mougous J.D."/>
            <person name="Ward N."/>
            <person name="Eisen J.A."/>
            <person name="Badger J.H."/>
            <person name="Distel D.L."/>
        </authorList>
    </citation>
    <scope>NUCLEOTIDE SEQUENCE [LARGE SCALE GENOMIC DNA]</scope>
    <source>
        <strain evidence="7">ATCC 39867 / T7901</strain>
    </source>
</reference>
<dbReference type="InterPro" id="IPR004518">
    <property type="entry name" value="MazG-like_dom"/>
</dbReference>
<dbReference type="SUPFAM" id="SSF101386">
    <property type="entry name" value="all-alpha NTP pyrophosphatases"/>
    <property type="match status" value="2"/>
</dbReference>
<dbReference type="Gene3D" id="1.10.287.1080">
    <property type="entry name" value="MazG-like"/>
    <property type="match status" value="2"/>
</dbReference>
<dbReference type="GO" id="GO:0006203">
    <property type="term" value="P:dGTP catabolic process"/>
    <property type="evidence" value="ECO:0007669"/>
    <property type="project" value="TreeGrafter"/>
</dbReference>
<dbReference type="CDD" id="cd11528">
    <property type="entry name" value="NTP-PPase_MazG_Nterm"/>
    <property type="match status" value="1"/>
</dbReference>
<dbReference type="HOGENOM" id="CLU_038356_0_1_6"/>
<dbReference type="NCBIfam" id="NF007113">
    <property type="entry name" value="PRK09562.1"/>
    <property type="match status" value="1"/>
</dbReference>
<comment type="similarity">
    <text evidence="2">Belongs to the nucleoside triphosphate pyrophosphohydrolase family.</text>
</comment>
<gene>
    <name evidence="6" type="ordered locus">TERTU_1194</name>
</gene>